<evidence type="ECO:0000313" key="2">
    <source>
        <dbReference type="Proteomes" id="UP000235728"/>
    </source>
</evidence>
<accession>A0A2N6N7T9</accession>
<organism evidence="1 2">
    <name type="scientific">Beauveria bassiana</name>
    <name type="common">White muscardine disease fungus</name>
    <name type="synonym">Tritirachium shiotae</name>
    <dbReference type="NCBI Taxonomy" id="176275"/>
    <lineage>
        <taxon>Eukaryota</taxon>
        <taxon>Fungi</taxon>
        <taxon>Dikarya</taxon>
        <taxon>Ascomycota</taxon>
        <taxon>Pezizomycotina</taxon>
        <taxon>Sordariomycetes</taxon>
        <taxon>Hypocreomycetidae</taxon>
        <taxon>Hypocreales</taxon>
        <taxon>Cordycipitaceae</taxon>
        <taxon>Beauveria</taxon>
    </lineage>
</organism>
<proteinExistence type="predicted"/>
<dbReference type="Proteomes" id="UP000235728">
    <property type="component" value="Unassembled WGS sequence"/>
</dbReference>
<sequence length="98" mass="11027">MDLLDVTTKLPEVTEALHFTTWNKDIGPKLIASMEEYTATWREQVYERGVIKPDKPGSLDEDDVLAILTDVRVCKVQPDSAIRVIAFTMAGHGIIPWD</sequence>
<reference evidence="1 2" key="1">
    <citation type="journal article" date="2016" name="Appl. Microbiol. Biotechnol.">
        <title>Characterization of T-DNA insertion mutants with decreased virulence in the entomopathogenic fungus Beauveria bassiana JEF-007.</title>
        <authorList>
            <person name="Kim S."/>
            <person name="Lee S.J."/>
            <person name="Nai Y.S."/>
            <person name="Yu J.S."/>
            <person name="Lee M.R."/>
            <person name="Yang Y.T."/>
            <person name="Kim J.S."/>
        </authorList>
    </citation>
    <scope>NUCLEOTIDE SEQUENCE [LARGE SCALE GENOMIC DNA]</scope>
    <source>
        <strain evidence="1 2">JEF-007</strain>
    </source>
</reference>
<gene>
    <name evidence="1" type="ORF">BM221_010811</name>
</gene>
<name>A0A2N6N7T9_BEABA</name>
<dbReference type="AlphaFoldDB" id="A0A2N6N7T9"/>
<comment type="caution">
    <text evidence="1">The sequence shown here is derived from an EMBL/GenBank/DDBJ whole genome shotgun (WGS) entry which is preliminary data.</text>
</comment>
<evidence type="ECO:0000313" key="1">
    <source>
        <dbReference type="EMBL" id="PMB63340.1"/>
    </source>
</evidence>
<dbReference type="EMBL" id="MRVG01000026">
    <property type="protein sequence ID" value="PMB63340.1"/>
    <property type="molecule type" value="Genomic_DNA"/>
</dbReference>
<protein>
    <submittedName>
        <fullName evidence="1">Uncharacterized protein</fullName>
    </submittedName>
</protein>